<dbReference type="RefSeq" id="WP_157730244.1">
    <property type="nucleotide sequence ID" value="NZ_LT899436.1"/>
</dbReference>
<gene>
    <name evidence="1" type="ORF">TJEJU_3128</name>
</gene>
<keyword evidence="2" id="KW-1185">Reference proteome</keyword>
<protein>
    <submittedName>
        <fullName evidence="1">Probable lipoprotein</fullName>
    </submittedName>
</protein>
<dbReference type="EMBL" id="LT899436">
    <property type="protein sequence ID" value="SNR16784.1"/>
    <property type="molecule type" value="Genomic_DNA"/>
</dbReference>
<organism evidence="1 2">
    <name type="scientific">Tenacibaculum jejuense</name>
    <dbReference type="NCBI Taxonomy" id="584609"/>
    <lineage>
        <taxon>Bacteria</taxon>
        <taxon>Pseudomonadati</taxon>
        <taxon>Bacteroidota</taxon>
        <taxon>Flavobacteriia</taxon>
        <taxon>Flavobacteriales</taxon>
        <taxon>Flavobacteriaceae</taxon>
        <taxon>Tenacibaculum</taxon>
    </lineage>
</organism>
<accession>A0A238UE79</accession>
<evidence type="ECO:0000313" key="2">
    <source>
        <dbReference type="Proteomes" id="UP000215214"/>
    </source>
</evidence>
<dbReference type="AlphaFoldDB" id="A0A238UE79"/>
<evidence type="ECO:0000313" key="1">
    <source>
        <dbReference type="EMBL" id="SNR16784.1"/>
    </source>
</evidence>
<keyword evidence="1" id="KW-0449">Lipoprotein</keyword>
<proteinExistence type="predicted"/>
<reference evidence="1 2" key="1">
    <citation type="submission" date="2017-07" db="EMBL/GenBank/DDBJ databases">
        <authorList>
            <person name="Sun Z.S."/>
            <person name="Albrecht U."/>
            <person name="Echele G."/>
            <person name="Lee C.C."/>
        </authorList>
    </citation>
    <scope>NUCLEOTIDE SEQUENCE [LARGE SCALE GENOMIC DNA]</scope>
    <source>
        <strain evidence="2">type strain: KCTC 22618</strain>
    </source>
</reference>
<dbReference type="OrthoDB" id="1444190at2"/>
<sequence>MKTKGIIILLCFCMLLSCRKQEDKYPDVPYFTENFSEDIKVESSYFVESFLTDTDVFIYTFSNNFEIKEHKIHIRDKKSKQIIKEFEFDFRYGSPRNNILVDKIGTIYFTNKKSCYKISPPLFEKIKVKEIETAYLEYMNVVAANKKAYEQIPLDSTLYNKNTSRNNFIVEKQKELVEQKLLKDYKEILCNERNYIIRYNNGEELFLSLDSINDIVRNFDLILKDKKKATKNQSKSSYQDFTNKNFTLTDFDDRILYDYDVDWMTKSNRFFPDYSTKYLYYKEIKIGEKVYRFKTHAHMNKAISFNRDILISTYGKTYKLTLK</sequence>
<dbReference type="Proteomes" id="UP000215214">
    <property type="component" value="Chromosome TJEJU"/>
</dbReference>
<dbReference type="KEGG" id="tje:TJEJU_3128"/>
<dbReference type="PROSITE" id="PS51257">
    <property type="entry name" value="PROKAR_LIPOPROTEIN"/>
    <property type="match status" value="1"/>
</dbReference>
<name>A0A238UE79_9FLAO</name>